<organism evidence="1 2">
    <name type="scientific">Peptoniphilus lacrimalis 315-B</name>
    <dbReference type="NCBI Taxonomy" id="596330"/>
    <lineage>
        <taxon>Bacteria</taxon>
        <taxon>Bacillati</taxon>
        <taxon>Bacillota</taxon>
        <taxon>Tissierellia</taxon>
        <taxon>Tissierellales</taxon>
        <taxon>Peptoniphilaceae</taxon>
        <taxon>Peptoniphilus</taxon>
    </lineage>
</organism>
<sequence>MIFNKGLYFFKFFVFNVNQGLSLFPYQLLILIIKTQEKSGTVPFFKFFEFRQYSYFKSGDSPSRKIQQSAFASLGFLLRGTVLKDRPPLKQGLSIIKDFGLGLQRTGTLRGTILIIKTQEKSGTVPYPSSIIIPPSSNTKIRDCPFWDCPFSLINH</sequence>
<keyword evidence="2" id="KW-1185">Reference proteome</keyword>
<evidence type="ECO:0000313" key="1">
    <source>
        <dbReference type="EMBL" id="EFA89332.1"/>
    </source>
</evidence>
<comment type="caution">
    <text evidence="1">The sequence shown here is derived from an EMBL/GenBank/DDBJ whole genome shotgun (WGS) entry which is preliminary data.</text>
</comment>
<name>D1VVW2_9FIRM</name>
<dbReference type="EMBL" id="ADDO01000068">
    <property type="protein sequence ID" value="EFA89332.1"/>
    <property type="molecule type" value="Genomic_DNA"/>
</dbReference>
<accession>D1VVW2</accession>
<dbReference type="Proteomes" id="UP000005711">
    <property type="component" value="Unassembled WGS sequence"/>
</dbReference>
<proteinExistence type="predicted"/>
<protein>
    <submittedName>
        <fullName evidence="1">Uncharacterized protein</fullName>
    </submittedName>
</protein>
<dbReference type="AlphaFoldDB" id="D1VVW2"/>
<reference evidence="1 2" key="1">
    <citation type="submission" date="2009-12" db="EMBL/GenBank/DDBJ databases">
        <title>Genome Sequence of Peptoniphilus lacrimalis 315-B.</title>
        <authorList>
            <person name="Durkin A.S."/>
            <person name="Madupu R."/>
            <person name="Torralba M."/>
            <person name="Methe B."/>
            <person name="Sutton G."/>
            <person name="Strausberg R.L."/>
            <person name="Nelson K.E."/>
        </authorList>
    </citation>
    <scope>NUCLEOTIDE SEQUENCE [LARGE SCALE GENOMIC DNA]</scope>
    <source>
        <strain evidence="1 2">315-B</strain>
    </source>
</reference>
<gene>
    <name evidence="1" type="ORF">HMPREF0628_0898</name>
</gene>
<evidence type="ECO:0000313" key="2">
    <source>
        <dbReference type="Proteomes" id="UP000005711"/>
    </source>
</evidence>